<dbReference type="InterPro" id="IPR008271">
    <property type="entry name" value="Ser/Thr_kinase_AS"/>
</dbReference>
<reference evidence="14 15" key="1">
    <citation type="journal article" date="2021" name="Nat. Plants">
        <title>The Taxus genome provides insights into paclitaxel biosynthesis.</title>
        <authorList>
            <person name="Xiong X."/>
            <person name="Gou J."/>
            <person name="Liao Q."/>
            <person name="Li Y."/>
            <person name="Zhou Q."/>
            <person name="Bi G."/>
            <person name="Li C."/>
            <person name="Du R."/>
            <person name="Wang X."/>
            <person name="Sun T."/>
            <person name="Guo L."/>
            <person name="Liang H."/>
            <person name="Lu P."/>
            <person name="Wu Y."/>
            <person name="Zhang Z."/>
            <person name="Ro D.K."/>
            <person name="Shang Y."/>
            <person name="Huang S."/>
            <person name="Yan J."/>
        </authorList>
    </citation>
    <scope>NUCLEOTIDE SEQUENCE [LARGE SCALE GENOMIC DNA]</scope>
    <source>
        <strain evidence="14">Ta-2019</strain>
    </source>
</reference>
<evidence type="ECO:0000256" key="4">
    <source>
        <dbReference type="ARBA" id="ARBA00022679"/>
    </source>
</evidence>
<dbReference type="InterPro" id="IPR017441">
    <property type="entry name" value="Protein_kinase_ATP_BS"/>
</dbReference>
<evidence type="ECO:0000256" key="12">
    <source>
        <dbReference type="SAM" id="MobiDB-lite"/>
    </source>
</evidence>
<evidence type="ECO:0000256" key="2">
    <source>
        <dbReference type="ARBA" id="ARBA00012425"/>
    </source>
</evidence>
<comment type="similarity">
    <text evidence="1">Belongs to the protein kinase superfamily. CMGC Ser/Thr protein kinase family. CDC2/CDKX subfamily.</text>
</comment>
<evidence type="ECO:0000256" key="5">
    <source>
        <dbReference type="ARBA" id="ARBA00022741"/>
    </source>
</evidence>
<evidence type="ECO:0000256" key="8">
    <source>
        <dbReference type="ARBA" id="ARBA00047811"/>
    </source>
</evidence>
<dbReference type="Proteomes" id="UP000824469">
    <property type="component" value="Unassembled WGS sequence"/>
</dbReference>
<dbReference type="EC" id="2.7.11.22" evidence="2"/>
<keyword evidence="4" id="KW-0808">Transferase</keyword>
<organism evidence="14 15">
    <name type="scientific">Taxus chinensis</name>
    <name type="common">Chinese yew</name>
    <name type="synonym">Taxus wallichiana var. chinensis</name>
    <dbReference type="NCBI Taxonomy" id="29808"/>
    <lineage>
        <taxon>Eukaryota</taxon>
        <taxon>Viridiplantae</taxon>
        <taxon>Streptophyta</taxon>
        <taxon>Embryophyta</taxon>
        <taxon>Tracheophyta</taxon>
        <taxon>Spermatophyta</taxon>
        <taxon>Pinopsida</taxon>
        <taxon>Pinidae</taxon>
        <taxon>Conifers II</taxon>
        <taxon>Cupressales</taxon>
        <taxon>Taxaceae</taxon>
        <taxon>Taxus</taxon>
    </lineage>
</organism>
<feature type="compositionally biased region" description="Basic and acidic residues" evidence="12">
    <location>
        <begin position="189"/>
        <end position="208"/>
    </location>
</feature>
<feature type="binding site" evidence="10">
    <location>
        <position position="51"/>
    </location>
    <ligand>
        <name>ATP</name>
        <dbReference type="ChEBI" id="CHEBI:30616"/>
    </ligand>
</feature>
<dbReference type="InterPro" id="IPR050108">
    <property type="entry name" value="CDK"/>
</dbReference>
<evidence type="ECO:0000313" key="15">
    <source>
        <dbReference type="Proteomes" id="UP000824469"/>
    </source>
</evidence>
<dbReference type="PROSITE" id="PS00107">
    <property type="entry name" value="PROTEIN_KINASE_ATP"/>
    <property type="match status" value="1"/>
</dbReference>
<comment type="catalytic activity">
    <reaction evidence="8">
        <text>L-threonyl-[protein] + ATP = O-phospho-L-threonyl-[protein] + ADP + H(+)</text>
        <dbReference type="Rhea" id="RHEA:46608"/>
        <dbReference type="Rhea" id="RHEA-COMP:11060"/>
        <dbReference type="Rhea" id="RHEA-COMP:11605"/>
        <dbReference type="ChEBI" id="CHEBI:15378"/>
        <dbReference type="ChEBI" id="CHEBI:30013"/>
        <dbReference type="ChEBI" id="CHEBI:30616"/>
        <dbReference type="ChEBI" id="CHEBI:61977"/>
        <dbReference type="ChEBI" id="CHEBI:456216"/>
        <dbReference type="EC" id="2.7.11.22"/>
    </reaction>
</comment>
<dbReference type="OMA" id="ADCHANC"/>
<protein>
    <recommendedName>
        <fullName evidence="2">cyclin-dependent kinase</fullName>
        <ecNumber evidence="2">2.7.11.22</ecNumber>
    </recommendedName>
</protein>
<dbReference type="Pfam" id="PF00069">
    <property type="entry name" value="Pkinase"/>
    <property type="match status" value="1"/>
</dbReference>
<dbReference type="GO" id="GO:0005634">
    <property type="term" value="C:nucleus"/>
    <property type="evidence" value="ECO:0007669"/>
    <property type="project" value="TreeGrafter"/>
</dbReference>
<proteinExistence type="inferred from homology"/>
<keyword evidence="5 10" id="KW-0547">Nucleotide-binding</keyword>
<feature type="domain" description="Protein kinase" evidence="13">
    <location>
        <begin position="22"/>
        <end position="238"/>
    </location>
</feature>
<dbReference type="InterPro" id="IPR000719">
    <property type="entry name" value="Prot_kinase_dom"/>
</dbReference>
<evidence type="ECO:0000256" key="7">
    <source>
        <dbReference type="ARBA" id="ARBA00022840"/>
    </source>
</evidence>
<evidence type="ECO:0000256" key="3">
    <source>
        <dbReference type="ARBA" id="ARBA00022527"/>
    </source>
</evidence>
<feature type="compositionally biased region" description="Polar residues" evidence="12">
    <location>
        <begin position="211"/>
        <end position="221"/>
    </location>
</feature>
<dbReference type="GO" id="GO:0004693">
    <property type="term" value="F:cyclin-dependent protein serine/threonine kinase activity"/>
    <property type="evidence" value="ECO:0007669"/>
    <property type="project" value="UniProtKB-EC"/>
</dbReference>
<evidence type="ECO:0000256" key="6">
    <source>
        <dbReference type="ARBA" id="ARBA00022777"/>
    </source>
</evidence>
<dbReference type="EMBL" id="JAHRHJ020000007">
    <property type="protein sequence ID" value="KAH9308151.1"/>
    <property type="molecule type" value="Genomic_DNA"/>
</dbReference>
<name>A0AA38KRA7_TAXCH</name>
<keyword evidence="6" id="KW-0418">Kinase</keyword>
<feature type="non-terminal residue" evidence="14">
    <location>
        <position position="238"/>
    </location>
</feature>
<comment type="catalytic activity">
    <reaction evidence="9">
        <text>L-seryl-[protein] + ATP = O-phospho-L-seryl-[protein] + ADP + H(+)</text>
        <dbReference type="Rhea" id="RHEA:17989"/>
        <dbReference type="Rhea" id="RHEA-COMP:9863"/>
        <dbReference type="Rhea" id="RHEA-COMP:11604"/>
        <dbReference type="ChEBI" id="CHEBI:15378"/>
        <dbReference type="ChEBI" id="CHEBI:29999"/>
        <dbReference type="ChEBI" id="CHEBI:30616"/>
        <dbReference type="ChEBI" id="CHEBI:83421"/>
        <dbReference type="ChEBI" id="CHEBI:456216"/>
        <dbReference type="EC" id="2.7.11.22"/>
    </reaction>
</comment>
<sequence>MEDSDVQSSWSLHGNKDITSRYEILERVGSGTYSDVYRGRRKEDGLIVALKEIHDYQSSLREIEALQRLRLAGCPNVVWLYEWFWRVNEDAVLVLEFLRSDLYSVIRYAKKDGKGIPEGQVKAWMIQVLQGVADCHANCVVHRDLKPSNLLIAADGVLKVADFGQARILEKPVTVWTGEYELRPDDMVVDASGKEKLENNDNPKRLPNEGDGNSSTATDSASEGFAEPGDSDLGWKNE</sequence>
<keyword evidence="15" id="KW-1185">Reference proteome</keyword>
<evidence type="ECO:0000259" key="13">
    <source>
        <dbReference type="PROSITE" id="PS50011"/>
    </source>
</evidence>
<accession>A0AA38KRA7</accession>
<dbReference type="PROSITE" id="PS00108">
    <property type="entry name" value="PROTEIN_KINASE_ST"/>
    <property type="match status" value="1"/>
</dbReference>
<dbReference type="SUPFAM" id="SSF56112">
    <property type="entry name" value="Protein kinase-like (PK-like)"/>
    <property type="match status" value="1"/>
</dbReference>
<feature type="region of interest" description="Disordered" evidence="12">
    <location>
        <begin position="189"/>
        <end position="238"/>
    </location>
</feature>
<dbReference type="PANTHER" id="PTHR24056">
    <property type="entry name" value="CELL DIVISION PROTEIN KINASE"/>
    <property type="match status" value="1"/>
</dbReference>
<dbReference type="PANTHER" id="PTHR24056:SF171">
    <property type="entry name" value="CYCLIN-DEPENDENT KINASE 20"/>
    <property type="match status" value="1"/>
</dbReference>
<evidence type="ECO:0000256" key="1">
    <source>
        <dbReference type="ARBA" id="ARBA00006485"/>
    </source>
</evidence>
<dbReference type="GO" id="GO:0005524">
    <property type="term" value="F:ATP binding"/>
    <property type="evidence" value="ECO:0007669"/>
    <property type="project" value="UniProtKB-UniRule"/>
</dbReference>
<evidence type="ECO:0000313" key="14">
    <source>
        <dbReference type="EMBL" id="KAH9308151.1"/>
    </source>
</evidence>
<dbReference type="InterPro" id="IPR011009">
    <property type="entry name" value="Kinase-like_dom_sf"/>
</dbReference>
<keyword evidence="7 10" id="KW-0067">ATP-binding</keyword>
<comment type="caution">
    <text evidence="14">The sequence shown here is derived from an EMBL/GenBank/DDBJ whole genome shotgun (WGS) entry which is preliminary data.</text>
</comment>
<dbReference type="SMART" id="SM00220">
    <property type="entry name" value="S_TKc"/>
    <property type="match status" value="1"/>
</dbReference>
<dbReference type="PROSITE" id="PS50011">
    <property type="entry name" value="PROTEIN_KINASE_DOM"/>
    <property type="match status" value="1"/>
</dbReference>
<evidence type="ECO:0000256" key="10">
    <source>
        <dbReference type="PROSITE-ProRule" id="PRU10141"/>
    </source>
</evidence>
<evidence type="ECO:0000256" key="9">
    <source>
        <dbReference type="ARBA" id="ARBA00048367"/>
    </source>
</evidence>
<dbReference type="FunFam" id="3.30.200.20:FF:000664">
    <property type="entry name" value="Cyclin-dependent kinase F-1"/>
    <property type="match status" value="1"/>
</dbReference>
<gene>
    <name evidence="14" type="ORF">KI387_036062</name>
</gene>
<keyword evidence="3 11" id="KW-0723">Serine/threonine-protein kinase</keyword>
<evidence type="ECO:0000256" key="11">
    <source>
        <dbReference type="RuleBase" id="RU000304"/>
    </source>
</evidence>
<dbReference type="Gene3D" id="1.10.510.10">
    <property type="entry name" value="Transferase(Phosphotransferase) domain 1"/>
    <property type="match status" value="1"/>
</dbReference>
<dbReference type="AlphaFoldDB" id="A0AA38KRA7"/>